<feature type="transmembrane region" description="Helical" evidence="6">
    <location>
        <begin position="309"/>
        <end position="328"/>
    </location>
</feature>
<dbReference type="AlphaFoldDB" id="A0A2K2G799"/>
<feature type="transmembrane region" description="Helical" evidence="6">
    <location>
        <begin position="234"/>
        <end position="260"/>
    </location>
</feature>
<dbReference type="GO" id="GO:0015209">
    <property type="term" value="F:cytosine transmembrane transporter activity"/>
    <property type="evidence" value="ECO:0007669"/>
    <property type="project" value="InterPro"/>
</dbReference>
<feature type="transmembrane region" description="Helical" evidence="6">
    <location>
        <begin position="375"/>
        <end position="396"/>
    </location>
</feature>
<dbReference type="RefSeq" id="WP_103094148.1">
    <property type="nucleotide sequence ID" value="NZ_LYMM01000001.1"/>
</dbReference>
<keyword evidence="4 6" id="KW-1133">Transmembrane helix</keyword>
<dbReference type="InterPro" id="IPR001248">
    <property type="entry name" value="Pur-cyt_permease"/>
</dbReference>
<feature type="transmembrane region" description="Helical" evidence="6">
    <location>
        <begin position="402"/>
        <end position="419"/>
    </location>
</feature>
<feature type="transmembrane region" description="Helical" evidence="6">
    <location>
        <begin position="334"/>
        <end position="354"/>
    </location>
</feature>
<feature type="transmembrane region" description="Helical" evidence="6">
    <location>
        <begin position="26"/>
        <end position="45"/>
    </location>
</feature>
<dbReference type="Gene3D" id="1.10.4160.10">
    <property type="entry name" value="Hydantoin permease"/>
    <property type="match status" value="1"/>
</dbReference>
<dbReference type="PANTHER" id="PTHR30569:SF0">
    <property type="entry name" value="CYTOSINE PERMEASE"/>
    <property type="match status" value="1"/>
</dbReference>
<keyword evidence="8" id="KW-1185">Reference proteome</keyword>
<evidence type="ECO:0000256" key="2">
    <source>
        <dbReference type="ARBA" id="ARBA00008974"/>
    </source>
</evidence>
<gene>
    <name evidence="7" type="ORF">A8V01_01425</name>
</gene>
<accession>A0A2K2G799</accession>
<comment type="caution">
    <text evidence="7">The sequence shown here is derived from an EMBL/GenBank/DDBJ whole genome shotgun (WGS) entry which is preliminary data.</text>
</comment>
<evidence type="ECO:0000256" key="3">
    <source>
        <dbReference type="ARBA" id="ARBA00022692"/>
    </source>
</evidence>
<dbReference type="PANTHER" id="PTHR30569">
    <property type="entry name" value="CYTOSINE TRANSPORTER CODB"/>
    <property type="match status" value="1"/>
</dbReference>
<comment type="subcellular location">
    <subcellularLocation>
        <location evidence="1">Membrane</location>
        <topology evidence="1">Multi-pass membrane protein</topology>
    </subcellularLocation>
</comment>
<dbReference type="OrthoDB" id="9780088at2"/>
<evidence type="ECO:0000256" key="4">
    <source>
        <dbReference type="ARBA" id="ARBA00022989"/>
    </source>
</evidence>
<feature type="transmembrane region" description="Helical" evidence="6">
    <location>
        <begin position="166"/>
        <end position="185"/>
    </location>
</feature>
<evidence type="ECO:0000256" key="6">
    <source>
        <dbReference type="SAM" id="Phobius"/>
    </source>
</evidence>
<feature type="transmembrane region" description="Helical" evidence="6">
    <location>
        <begin position="140"/>
        <end position="159"/>
    </location>
</feature>
<feature type="transmembrane region" description="Helical" evidence="6">
    <location>
        <begin position="200"/>
        <end position="222"/>
    </location>
</feature>
<protein>
    <submittedName>
        <fullName evidence="7">Cytosine permease</fullName>
    </submittedName>
</protein>
<reference evidence="7 8" key="1">
    <citation type="submission" date="2016-05" db="EMBL/GenBank/DDBJ databases">
        <title>Complete genome sequence of Novosphingobium guangzhouense SA925(T).</title>
        <authorList>
            <person name="Sha S."/>
        </authorList>
    </citation>
    <scope>NUCLEOTIDE SEQUENCE [LARGE SCALE GENOMIC DNA]</scope>
    <source>
        <strain evidence="7 8">SA925</strain>
    </source>
</reference>
<name>A0A2K2G799_9SPHN</name>
<dbReference type="Pfam" id="PF02133">
    <property type="entry name" value="Transp_cyt_pur"/>
    <property type="match status" value="1"/>
</dbReference>
<keyword evidence="5 6" id="KW-0472">Membrane</keyword>
<proteinExistence type="inferred from homology"/>
<dbReference type="EMBL" id="LYMM01000001">
    <property type="protein sequence ID" value="PNU06858.1"/>
    <property type="molecule type" value="Genomic_DNA"/>
</dbReference>
<sequence>MAEAVSHHESGDQYANAPLPQALTVGGWRVALIIASFSISLPTFLNGAQTALALGFWPAVAAAFLAGTFLCLGGCLTSLVAVRSRLNTYLLIRRSFGLKGAGLVNIIIAIVHFCWFGVNVSFLGDAVAAAGEGFGFSPDFATIVVAGAALMALTTLIGFRALDRLAMIGVPLLAAMILAVCIAAARRHGLVLSPPVTSPYHMTFGIALSALIGADMLTITTLPDLSRYTRTRKGAVLSMALSYPFTAPLLMAGAAIAALATGQTDIMRMITGFGFGAWALALLVMPTWTLNSLNLYSASLSLAATFPRIPRWAFILVGTVVGTGLALMGIIEGFIPFLVVLGVTIPPFAAIYVIDGWTRFRDMDAARSIEDLSGIHWPAICTWAVTSGLAAIALHYDFSVTTVPALDAVILASGLYFALMQVAARRRSLLPA</sequence>
<comment type="similarity">
    <text evidence="2">Belongs to the purine-cytosine permease (2.A.39) family.</text>
</comment>
<evidence type="ECO:0000313" key="7">
    <source>
        <dbReference type="EMBL" id="PNU06858.1"/>
    </source>
</evidence>
<keyword evidence="3 6" id="KW-0812">Transmembrane</keyword>
<feature type="transmembrane region" description="Helical" evidence="6">
    <location>
        <begin position="103"/>
        <end position="128"/>
    </location>
</feature>
<feature type="transmembrane region" description="Helical" evidence="6">
    <location>
        <begin position="57"/>
        <end position="82"/>
    </location>
</feature>
<dbReference type="InterPro" id="IPR030191">
    <property type="entry name" value="CodB"/>
</dbReference>
<dbReference type="GO" id="GO:0005886">
    <property type="term" value="C:plasma membrane"/>
    <property type="evidence" value="ECO:0007669"/>
    <property type="project" value="TreeGrafter"/>
</dbReference>
<organism evidence="7 8">
    <name type="scientific">Novosphingobium guangzhouense</name>
    <dbReference type="NCBI Taxonomy" id="1850347"/>
    <lineage>
        <taxon>Bacteria</taxon>
        <taxon>Pseudomonadati</taxon>
        <taxon>Pseudomonadota</taxon>
        <taxon>Alphaproteobacteria</taxon>
        <taxon>Sphingomonadales</taxon>
        <taxon>Sphingomonadaceae</taxon>
        <taxon>Novosphingobium</taxon>
    </lineage>
</organism>
<evidence type="ECO:0000256" key="1">
    <source>
        <dbReference type="ARBA" id="ARBA00004141"/>
    </source>
</evidence>
<dbReference type="Proteomes" id="UP000236327">
    <property type="component" value="Unassembled WGS sequence"/>
</dbReference>
<evidence type="ECO:0000256" key="5">
    <source>
        <dbReference type="ARBA" id="ARBA00023136"/>
    </source>
</evidence>
<evidence type="ECO:0000313" key="8">
    <source>
        <dbReference type="Proteomes" id="UP000236327"/>
    </source>
</evidence>
<feature type="transmembrane region" description="Helical" evidence="6">
    <location>
        <begin position="266"/>
        <end position="288"/>
    </location>
</feature>